<evidence type="ECO:0000256" key="1">
    <source>
        <dbReference type="ARBA" id="ARBA00004651"/>
    </source>
</evidence>
<evidence type="ECO:0000313" key="11">
    <source>
        <dbReference type="Proteomes" id="UP000007254"/>
    </source>
</evidence>
<sequence>MGGGVFSVLRGGVLVLSFVLIAVGRVPWLRMNRTGFAFVGATLVVVTGLLPLEEALSAIDMRTIVLLLSMMIVSSNLTYAGFFDLVADWVILRGKSPLRLLALLMMCTAILSAFFVNDTVCVVITPFVLLLTERYGLPAVPYLIGLAVSANIGSAMTLVGNPQNMYIGAVSGIPFGRFFLRMVGPSLLSLAFAYGVVVLVYRKEFREVRWESPQGHVKRLRIYRPLLYKCYASMALLVILLMVGTSIVYAAMVAASVLLITRRIHPEKIFTQVDFSILTFFGGLFVLTKGVEATGILAALRGVETLLSLKGWVLAPLAAVLSNLVSNVPAVMLLSPMVERMSSETGWLVLSLASTYAGNLTLLGSVANLIVAERARSAGVLLTFMEYLKVGIPVTVVSLSVGTAWLFIR</sequence>
<feature type="transmembrane region" description="Helical" evidence="8">
    <location>
        <begin position="64"/>
        <end position="82"/>
    </location>
</feature>
<gene>
    <name evidence="10" type="ordered locus">Spith_0614</name>
</gene>
<evidence type="ECO:0000256" key="8">
    <source>
        <dbReference type="SAM" id="Phobius"/>
    </source>
</evidence>
<dbReference type="STRING" id="869211.Spith_0614"/>
<feature type="transmembrane region" description="Helical" evidence="8">
    <location>
        <begin position="102"/>
        <end position="132"/>
    </location>
</feature>
<feature type="domain" description="Citrate transporter-like" evidence="9">
    <location>
        <begin position="19"/>
        <end position="356"/>
    </location>
</feature>
<feature type="transmembrane region" description="Helical" evidence="8">
    <location>
        <begin position="139"/>
        <end position="158"/>
    </location>
</feature>
<keyword evidence="7 8" id="KW-0472">Membrane</keyword>
<evidence type="ECO:0000256" key="2">
    <source>
        <dbReference type="ARBA" id="ARBA00009843"/>
    </source>
</evidence>
<dbReference type="KEGG" id="stq:Spith_0614"/>
<dbReference type="InterPro" id="IPR000802">
    <property type="entry name" value="Arsenical_pump_ArsB"/>
</dbReference>
<feature type="transmembrane region" description="Helical" evidence="8">
    <location>
        <begin position="7"/>
        <end position="28"/>
    </location>
</feature>
<evidence type="ECO:0000256" key="3">
    <source>
        <dbReference type="ARBA" id="ARBA00022448"/>
    </source>
</evidence>
<dbReference type="HOGENOM" id="CLU_011920_3_0_12"/>
<dbReference type="Pfam" id="PF03600">
    <property type="entry name" value="CitMHS"/>
    <property type="match status" value="1"/>
</dbReference>
<comment type="similarity">
    <text evidence="2">Belongs to the CitM (TC 2.A.11) transporter family.</text>
</comment>
<keyword evidence="11" id="KW-1185">Reference proteome</keyword>
<evidence type="ECO:0000256" key="5">
    <source>
        <dbReference type="ARBA" id="ARBA00022692"/>
    </source>
</evidence>
<feature type="transmembrane region" description="Helical" evidence="8">
    <location>
        <begin position="34"/>
        <end position="52"/>
    </location>
</feature>
<comment type="subcellular location">
    <subcellularLocation>
        <location evidence="1">Cell membrane</location>
        <topology evidence="1">Multi-pass membrane protein</topology>
    </subcellularLocation>
</comment>
<evidence type="ECO:0000259" key="9">
    <source>
        <dbReference type="Pfam" id="PF03600"/>
    </source>
</evidence>
<proteinExistence type="inferred from homology"/>
<accession>G0GA58</accession>
<keyword evidence="4" id="KW-1003">Cell membrane</keyword>
<reference evidence="10 11" key="1">
    <citation type="submission" date="2011-06" db="EMBL/GenBank/DDBJ databases">
        <title>The complete genome of Spirochaeta thermophila DSM 6578.</title>
        <authorList>
            <consortium name="US DOE Joint Genome Institute (JGI-PGF)"/>
            <person name="Lucas S."/>
            <person name="Lapidus A."/>
            <person name="Bruce D."/>
            <person name="Goodwin L."/>
            <person name="Pitluck S."/>
            <person name="Peters L."/>
            <person name="Kyrpides N."/>
            <person name="Mavromatis K."/>
            <person name="Ivanova N."/>
            <person name="Mikailova N."/>
            <person name="Pagani I."/>
            <person name="Chertkov O."/>
            <person name="Detter J.C."/>
            <person name="Tapia R."/>
            <person name="Han C."/>
            <person name="Land M."/>
            <person name="Hauser L."/>
            <person name="Markowitz V."/>
            <person name="Cheng J.-F."/>
            <person name="Hugenholtz P."/>
            <person name="Woyke T."/>
            <person name="Wu D."/>
            <person name="Spring S."/>
            <person name="Merkhoffer B."/>
            <person name="Schneider S."/>
            <person name="Klenk H.-P."/>
            <person name="Eisen J.A."/>
        </authorList>
    </citation>
    <scope>NUCLEOTIDE SEQUENCE [LARGE SCALE GENOMIC DNA]</scope>
    <source>
        <strain evidence="11">ATCC 700085 / DSM 6578 / Z-1203</strain>
    </source>
</reference>
<organism evidence="10 11">
    <name type="scientific">Winmispira thermophila (strain ATCC 700085 / DSM 6578 / Z-1203)</name>
    <name type="common">Spirochaeta thermophila</name>
    <dbReference type="NCBI Taxonomy" id="869211"/>
    <lineage>
        <taxon>Bacteria</taxon>
        <taxon>Pseudomonadati</taxon>
        <taxon>Spirochaetota</taxon>
        <taxon>Spirochaetia</taxon>
        <taxon>Winmispirales</taxon>
        <taxon>Winmispiraceae</taxon>
        <taxon>Winmispira</taxon>
    </lineage>
</organism>
<feature type="transmembrane region" description="Helical" evidence="8">
    <location>
        <begin position="346"/>
        <end position="370"/>
    </location>
</feature>
<evidence type="ECO:0000256" key="7">
    <source>
        <dbReference type="ARBA" id="ARBA00023136"/>
    </source>
</evidence>
<evidence type="ECO:0000313" key="10">
    <source>
        <dbReference type="EMBL" id="AEJ60894.1"/>
    </source>
</evidence>
<evidence type="ECO:0000256" key="6">
    <source>
        <dbReference type="ARBA" id="ARBA00022989"/>
    </source>
</evidence>
<dbReference type="EMBL" id="CP002903">
    <property type="protein sequence ID" value="AEJ60894.1"/>
    <property type="molecule type" value="Genomic_DNA"/>
</dbReference>
<dbReference type="GO" id="GO:0005886">
    <property type="term" value="C:plasma membrane"/>
    <property type="evidence" value="ECO:0007669"/>
    <property type="project" value="UniProtKB-SubCell"/>
</dbReference>
<dbReference type="PANTHER" id="PTHR43302">
    <property type="entry name" value="TRANSPORTER ARSB-RELATED"/>
    <property type="match status" value="1"/>
</dbReference>
<dbReference type="RefSeq" id="WP_014624274.1">
    <property type="nucleotide sequence ID" value="NC_017583.1"/>
</dbReference>
<name>G0GA58_WINT7</name>
<feature type="transmembrane region" description="Helical" evidence="8">
    <location>
        <begin position="247"/>
        <end position="265"/>
    </location>
</feature>
<dbReference type="CDD" id="cd01117">
    <property type="entry name" value="YbiR_permease"/>
    <property type="match status" value="1"/>
</dbReference>
<keyword evidence="5 8" id="KW-0812">Transmembrane</keyword>
<evidence type="ECO:0000256" key="4">
    <source>
        <dbReference type="ARBA" id="ARBA00022475"/>
    </source>
</evidence>
<dbReference type="GO" id="GO:0015105">
    <property type="term" value="F:arsenite transmembrane transporter activity"/>
    <property type="evidence" value="ECO:0007669"/>
    <property type="project" value="InterPro"/>
</dbReference>
<dbReference type="AlphaFoldDB" id="G0GA58"/>
<feature type="transmembrane region" description="Helical" evidence="8">
    <location>
        <begin position="312"/>
        <end position="334"/>
    </location>
</feature>
<feature type="transmembrane region" description="Helical" evidence="8">
    <location>
        <begin position="178"/>
        <end position="201"/>
    </location>
</feature>
<dbReference type="Proteomes" id="UP000007254">
    <property type="component" value="Chromosome"/>
</dbReference>
<dbReference type="InterPro" id="IPR004680">
    <property type="entry name" value="Cit_transptr-like_dom"/>
</dbReference>
<dbReference type="PRINTS" id="PR00758">
    <property type="entry name" value="ARSENICPUMP"/>
</dbReference>
<feature type="transmembrane region" description="Helical" evidence="8">
    <location>
        <begin position="390"/>
        <end position="408"/>
    </location>
</feature>
<keyword evidence="6 8" id="KW-1133">Transmembrane helix</keyword>
<dbReference type="OrthoDB" id="9765532at2"/>
<dbReference type="PANTHER" id="PTHR43302:SF5">
    <property type="entry name" value="TRANSPORTER ARSB-RELATED"/>
    <property type="match status" value="1"/>
</dbReference>
<keyword evidence="3" id="KW-0813">Transport</keyword>
<feature type="transmembrane region" description="Helical" evidence="8">
    <location>
        <begin position="277"/>
        <end position="300"/>
    </location>
</feature>
<protein>
    <submittedName>
        <fullName evidence="10">Citrate transporter</fullName>
    </submittedName>
</protein>